<sequence length="118" mass="13537">MSMELSCKVVDVVDSYLPNVNILNIDCGIAIIKMDIHKELTLAKKGDLINIGIYKSLPSYAAGKDFLAHGYVITKKKDENHINIYISLWGYLIVIKTNENRLNEYLNTMDKVYIKLWK</sequence>
<dbReference type="EMBL" id="DTDH01000130">
    <property type="protein sequence ID" value="HGT98625.1"/>
    <property type="molecule type" value="Genomic_DNA"/>
</dbReference>
<dbReference type="InterPro" id="IPR031555">
    <property type="entry name" value="RNA_pol_Rpo8"/>
</dbReference>
<dbReference type="InterPro" id="IPR012340">
    <property type="entry name" value="NA-bd_OB-fold"/>
</dbReference>
<protein>
    <recommendedName>
        <fullName evidence="3">DNA-directed RNA polymerase subunit G</fullName>
    </recommendedName>
</protein>
<dbReference type="EMBL" id="DTAU01000051">
    <property type="protein sequence ID" value="HFQ78675.1"/>
    <property type="molecule type" value="Genomic_DNA"/>
</dbReference>
<proteinExistence type="predicted"/>
<organism evidence="2">
    <name type="scientific">Ignisphaera aggregans</name>
    <dbReference type="NCBI Taxonomy" id="334771"/>
    <lineage>
        <taxon>Archaea</taxon>
        <taxon>Thermoproteota</taxon>
        <taxon>Thermoprotei</taxon>
        <taxon>Desulfurococcales</taxon>
        <taxon>Desulfurococcaceae</taxon>
        <taxon>Ignisphaera</taxon>
    </lineage>
</organism>
<reference evidence="2" key="1">
    <citation type="journal article" date="2020" name="mSystems">
        <title>Genome- and Community-Level Interaction Insights into Carbon Utilization and Element Cycling Functions of Hydrothermarchaeota in Hydrothermal Sediment.</title>
        <authorList>
            <person name="Zhou Z."/>
            <person name="Liu Y."/>
            <person name="Xu W."/>
            <person name="Pan J."/>
            <person name="Luo Z.H."/>
            <person name="Li M."/>
        </authorList>
    </citation>
    <scope>NUCLEOTIDE SEQUENCE [LARGE SCALE GENOMIC DNA]</scope>
    <source>
        <strain evidence="1">SpSt-629</strain>
        <strain evidence="2">SpSt-688</strain>
    </source>
</reference>
<comment type="caution">
    <text evidence="2">The sequence shown here is derived from an EMBL/GenBank/DDBJ whole genome shotgun (WGS) entry which is preliminary data.</text>
</comment>
<dbReference type="Pfam" id="PF16992">
    <property type="entry name" value="RNA_pol_RpbG"/>
    <property type="match status" value="1"/>
</dbReference>
<dbReference type="Gene3D" id="2.40.50.140">
    <property type="entry name" value="Nucleic acid-binding proteins"/>
    <property type="match status" value="1"/>
</dbReference>
<gene>
    <name evidence="1" type="ORF">ENT99_03110</name>
    <name evidence="2" type="ORF">ENU64_04265</name>
</gene>
<accession>A0A7J3MYI5</accession>
<name>A0A7J3MYI5_9CREN</name>
<dbReference type="AlphaFoldDB" id="A0A7J3MYI5"/>
<evidence type="ECO:0000313" key="1">
    <source>
        <dbReference type="EMBL" id="HFQ78675.1"/>
    </source>
</evidence>
<evidence type="ECO:0000313" key="2">
    <source>
        <dbReference type="EMBL" id="HGT98625.1"/>
    </source>
</evidence>
<evidence type="ECO:0008006" key="3">
    <source>
        <dbReference type="Google" id="ProtNLM"/>
    </source>
</evidence>